<dbReference type="EMBL" id="JADDUC020000004">
    <property type="protein sequence ID" value="KAI1239901.1"/>
    <property type="molecule type" value="Genomic_DNA"/>
</dbReference>
<dbReference type="Gene3D" id="1.25.40.320">
    <property type="entry name" value="Peptidase M1, leukotriene A4 hydrolase/aminopeptidase C-terminal domain"/>
    <property type="match status" value="1"/>
</dbReference>
<dbReference type="GO" id="GO:0008270">
    <property type="term" value="F:zinc ion binding"/>
    <property type="evidence" value="ECO:0007669"/>
    <property type="project" value="InterPro"/>
</dbReference>
<dbReference type="InterPro" id="IPR033577">
    <property type="entry name" value="AOPep"/>
</dbReference>
<evidence type="ECO:0000256" key="7">
    <source>
        <dbReference type="ARBA" id="ARBA00023049"/>
    </source>
</evidence>
<feature type="domain" description="Peptidase M1 leukotriene A4 hydrolase/aminopeptidase C-terminal" evidence="8">
    <location>
        <begin position="1"/>
        <end position="115"/>
    </location>
</feature>
<keyword evidence="11" id="KW-1185">Reference proteome</keyword>
<dbReference type="SUPFAM" id="SSF48371">
    <property type="entry name" value="ARM repeat"/>
    <property type="match status" value="1"/>
</dbReference>
<dbReference type="InterPro" id="IPR016024">
    <property type="entry name" value="ARM-type_fold"/>
</dbReference>
<sequence>MVLLLESLLEEKTLCPRILQCLERTYQLREQDAEVRHRWCELVVKHKYEPGYGDIERFLREDQAMGVYLYGELMVNEDAKQQDLARKCFAAAREHMDASSAKERSQTTLLIDLLLNPDFIDPRHQRKDYVTAKTIT</sequence>
<comment type="cofactor">
    <cofactor evidence="1">
        <name>Zn(2+)</name>
        <dbReference type="ChEBI" id="CHEBI:29105"/>
    </cofactor>
</comment>
<gene>
    <name evidence="10" type="ORF">IHE44_0011339</name>
    <name evidence="9" type="ORF">IHE44_014892</name>
</gene>
<dbReference type="Pfam" id="PF09127">
    <property type="entry name" value="Leuk-A4-hydro_C"/>
    <property type="match status" value="1"/>
</dbReference>
<reference evidence="10" key="3">
    <citation type="submission" date="2022-01" db="EMBL/GenBank/DDBJ databases">
        <authorList>
            <person name="Rubenstein D.R."/>
        </authorList>
    </citation>
    <scope>NUCLEOTIDE SEQUENCE</scope>
    <source>
        <strain evidence="10">SS15</strain>
        <tissue evidence="10">Liver</tissue>
    </source>
</reference>
<dbReference type="InterPro" id="IPR038502">
    <property type="entry name" value="M1_LTA-4_hydro/amino_C_sf"/>
</dbReference>
<evidence type="ECO:0000256" key="2">
    <source>
        <dbReference type="ARBA" id="ARBA00010136"/>
    </source>
</evidence>
<dbReference type="InterPro" id="IPR015211">
    <property type="entry name" value="Peptidase_M1_C"/>
</dbReference>
<dbReference type="GO" id="GO:0070006">
    <property type="term" value="F:metalloaminopeptidase activity"/>
    <property type="evidence" value="ECO:0007669"/>
    <property type="project" value="InterPro"/>
</dbReference>
<evidence type="ECO:0000256" key="1">
    <source>
        <dbReference type="ARBA" id="ARBA00001947"/>
    </source>
</evidence>
<evidence type="ECO:0000256" key="3">
    <source>
        <dbReference type="ARBA" id="ARBA00022670"/>
    </source>
</evidence>
<evidence type="ECO:0000256" key="6">
    <source>
        <dbReference type="ARBA" id="ARBA00022833"/>
    </source>
</evidence>
<evidence type="ECO:0000313" key="9">
    <source>
        <dbReference type="EMBL" id="KAG0119093.1"/>
    </source>
</evidence>
<keyword evidence="3" id="KW-0645">Protease</keyword>
<reference evidence="10 11" key="2">
    <citation type="journal article" date="2021" name="J. Hered.">
        <title>Feather Gene Expression Elucidates the Developmental Basis of Plumage Iridescence in African Starlings.</title>
        <authorList>
            <person name="Rubenstein D.R."/>
            <person name="Corvelo A."/>
            <person name="MacManes M.D."/>
            <person name="Maia R."/>
            <person name="Narzisi G."/>
            <person name="Rousaki A."/>
            <person name="Vandenabeele P."/>
            <person name="Shawkey M.D."/>
            <person name="Solomon J."/>
        </authorList>
    </citation>
    <scope>NUCLEOTIDE SEQUENCE [LARGE SCALE GENOMIC DNA]</scope>
    <source>
        <strain evidence="10">SS15</strain>
    </source>
</reference>
<name>A0A835NPV8_9PASS</name>
<keyword evidence="5" id="KW-0378">Hydrolase</keyword>
<comment type="caution">
    <text evidence="9">The sequence shown here is derived from an EMBL/GenBank/DDBJ whole genome shotgun (WGS) entry which is preliminary data.</text>
</comment>
<evidence type="ECO:0000256" key="5">
    <source>
        <dbReference type="ARBA" id="ARBA00022801"/>
    </source>
</evidence>
<keyword evidence="6" id="KW-0862">Zinc</keyword>
<keyword evidence="4" id="KW-0479">Metal-binding</keyword>
<dbReference type="SMART" id="SM01263">
    <property type="entry name" value="Leuk-A4-hydro_C"/>
    <property type="match status" value="1"/>
</dbReference>
<accession>A0A835NPV8</accession>
<organism evidence="9">
    <name type="scientific">Lamprotornis superbus</name>
    <dbReference type="NCBI Taxonomy" id="245042"/>
    <lineage>
        <taxon>Eukaryota</taxon>
        <taxon>Metazoa</taxon>
        <taxon>Chordata</taxon>
        <taxon>Craniata</taxon>
        <taxon>Vertebrata</taxon>
        <taxon>Euteleostomi</taxon>
        <taxon>Archelosauria</taxon>
        <taxon>Archosauria</taxon>
        <taxon>Dinosauria</taxon>
        <taxon>Saurischia</taxon>
        <taxon>Theropoda</taxon>
        <taxon>Coelurosauria</taxon>
        <taxon>Aves</taxon>
        <taxon>Neognathae</taxon>
        <taxon>Neoaves</taxon>
        <taxon>Telluraves</taxon>
        <taxon>Australaves</taxon>
        <taxon>Passeriformes</taxon>
        <taxon>Sturnidae</taxon>
        <taxon>Lamprotornis</taxon>
    </lineage>
</organism>
<dbReference type="AlphaFoldDB" id="A0A835NPV8"/>
<proteinExistence type="inferred from homology"/>
<dbReference type="PANTHER" id="PTHR46627">
    <property type="entry name" value="AMINOPEPTIDASE O"/>
    <property type="match status" value="1"/>
</dbReference>
<reference evidence="9" key="1">
    <citation type="submission" date="2020-10" db="EMBL/GenBank/DDBJ databases">
        <title>Feather gene expression reveals the developmental basis of iridescence in African starlings.</title>
        <authorList>
            <person name="Rubenstein D.R."/>
        </authorList>
    </citation>
    <scope>NUCLEOTIDE SEQUENCE</scope>
    <source>
        <strain evidence="9">SS15</strain>
        <tissue evidence="9">Liver</tissue>
    </source>
</reference>
<dbReference type="GO" id="GO:0006508">
    <property type="term" value="P:proteolysis"/>
    <property type="evidence" value="ECO:0007669"/>
    <property type="project" value="UniProtKB-KW"/>
</dbReference>
<evidence type="ECO:0000256" key="4">
    <source>
        <dbReference type="ARBA" id="ARBA00022723"/>
    </source>
</evidence>
<evidence type="ECO:0000313" key="10">
    <source>
        <dbReference type="EMBL" id="KAI1239901.1"/>
    </source>
</evidence>
<protein>
    <recommendedName>
        <fullName evidence="8">Peptidase M1 leukotriene A4 hydrolase/aminopeptidase C-terminal domain-containing protein</fullName>
    </recommendedName>
</protein>
<dbReference type="PANTHER" id="PTHR46627:SF1">
    <property type="entry name" value="AMINOPEPTIDASE O"/>
    <property type="match status" value="1"/>
</dbReference>
<evidence type="ECO:0000259" key="8">
    <source>
        <dbReference type="SMART" id="SM01263"/>
    </source>
</evidence>
<keyword evidence="7" id="KW-0482">Metalloprotease</keyword>
<comment type="similarity">
    <text evidence="2">Belongs to the peptidase M1 family.</text>
</comment>
<dbReference type="OrthoDB" id="79562at2759"/>
<evidence type="ECO:0000313" key="11">
    <source>
        <dbReference type="Proteomes" id="UP000618051"/>
    </source>
</evidence>
<dbReference type="EMBL" id="JADDUC010000094">
    <property type="protein sequence ID" value="KAG0119093.1"/>
    <property type="molecule type" value="Genomic_DNA"/>
</dbReference>
<dbReference type="GO" id="GO:0005730">
    <property type="term" value="C:nucleolus"/>
    <property type="evidence" value="ECO:0007669"/>
    <property type="project" value="InterPro"/>
</dbReference>
<dbReference type="Proteomes" id="UP000618051">
    <property type="component" value="Unassembled WGS sequence"/>
</dbReference>